<dbReference type="EMBL" id="CAEKDK010000005">
    <property type="protein sequence ID" value="CAB4281427.1"/>
    <property type="molecule type" value="Genomic_DNA"/>
</dbReference>
<feature type="signal peptide" evidence="1">
    <location>
        <begin position="1"/>
        <end position="33"/>
    </location>
</feature>
<dbReference type="InterPro" id="IPR049306">
    <property type="entry name" value="GLV1-2"/>
</dbReference>
<evidence type="ECO:0000313" key="4">
    <source>
        <dbReference type="Proteomes" id="UP000507222"/>
    </source>
</evidence>
<reference evidence="5" key="1">
    <citation type="journal article" date="2020" name="Genome Biol.">
        <title>Gamete binning: chromosome-level and haplotype-resolved genome assembly enabled by high-throughput single-cell sequencing of gamete genomes.</title>
        <authorList>
            <person name="Campoy J.A."/>
            <person name="Sun H."/>
            <person name="Goel M."/>
            <person name="Jiao W.-B."/>
            <person name="Folz-Donahue K."/>
            <person name="Wang N."/>
            <person name="Rubio M."/>
            <person name="Liu C."/>
            <person name="Kukat C."/>
            <person name="Ruiz D."/>
            <person name="Huettel B."/>
            <person name="Schneeberger K."/>
        </authorList>
    </citation>
    <scope>NUCLEOTIDE SEQUENCE [LARGE SCALE GENOMIC DNA]</scope>
    <source>
        <strain evidence="5">cv. Rojo Pasion</strain>
    </source>
</reference>
<gene>
    <name evidence="2" type="ORF">CURHAP_LOCUS34500</name>
    <name evidence="3" type="ORF">ORAREDHAP_LOCUS34088</name>
</gene>
<keyword evidence="5" id="KW-1185">Reference proteome</keyword>
<evidence type="ECO:0000313" key="5">
    <source>
        <dbReference type="Proteomes" id="UP000507245"/>
    </source>
</evidence>
<proteinExistence type="predicted"/>
<dbReference type="Proteomes" id="UP000507222">
    <property type="component" value="Unassembled WGS sequence"/>
</dbReference>
<evidence type="ECO:0000256" key="1">
    <source>
        <dbReference type="SAM" id="SignalP"/>
    </source>
</evidence>
<protein>
    <submittedName>
        <fullName evidence="3">Uncharacterized protein</fullName>
    </submittedName>
</protein>
<evidence type="ECO:0000313" key="3">
    <source>
        <dbReference type="EMBL" id="CAB4311837.1"/>
    </source>
</evidence>
<feature type="chain" id="PRO_5036388656" evidence="1">
    <location>
        <begin position="34"/>
        <end position="94"/>
    </location>
</feature>
<dbReference type="EMBL" id="CAEKKB010000005">
    <property type="protein sequence ID" value="CAB4311837.1"/>
    <property type="molecule type" value="Genomic_DNA"/>
</dbReference>
<evidence type="ECO:0000313" key="2">
    <source>
        <dbReference type="EMBL" id="CAB4281427.1"/>
    </source>
</evidence>
<dbReference type="AlphaFoldDB" id="A0A6J5XGU7"/>
<keyword evidence="1" id="KW-0732">Signal</keyword>
<dbReference type="Pfam" id="PF21529">
    <property type="entry name" value="GLV1-2"/>
    <property type="match status" value="1"/>
</dbReference>
<accession>A0A6J5XGU7</accession>
<dbReference type="Proteomes" id="UP000507245">
    <property type="component" value="Unassembled WGS sequence"/>
</dbReference>
<name>A0A6J5XGU7_PRUAR</name>
<sequence length="94" mass="10297">MAFGMNNKLRINTALVAFMLLLLLLLFIVVCIADDGTGTGGVNDKVASLVEDEAAKTKTTKTKTKQETNLMRGEDLDLLVMDYTPARKKSPIHN</sequence>
<reference evidence="3 4" key="2">
    <citation type="submission" date="2020-05" db="EMBL/GenBank/DDBJ databases">
        <authorList>
            <person name="Campoy J."/>
            <person name="Schneeberger K."/>
            <person name="Spophaly S."/>
        </authorList>
    </citation>
    <scope>NUCLEOTIDE SEQUENCE [LARGE SCALE GENOMIC DNA]</scope>
    <source>
        <strain evidence="3">PruArmRojPasFocal</strain>
    </source>
</reference>
<organism evidence="3 5">
    <name type="scientific">Prunus armeniaca</name>
    <name type="common">Apricot</name>
    <name type="synonym">Armeniaca vulgaris</name>
    <dbReference type="NCBI Taxonomy" id="36596"/>
    <lineage>
        <taxon>Eukaryota</taxon>
        <taxon>Viridiplantae</taxon>
        <taxon>Streptophyta</taxon>
        <taxon>Embryophyta</taxon>
        <taxon>Tracheophyta</taxon>
        <taxon>Spermatophyta</taxon>
        <taxon>Magnoliopsida</taxon>
        <taxon>eudicotyledons</taxon>
        <taxon>Gunneridae</taxon>
        <taxon>Pentapetalae</taxon>
        <taxon>rosids</taxon>
        <taxon>fabids</taxon>
        <taxon>Rosales</taxon>
        <taxon>Rosaceae</taxon>
        <taxon>Amygdaloideae</taxon>
        <taxon>Amygdaleae</taxon>
        <taxon>Prunus</taxon>
    </lineage>
</organism>